<comment type="caution">
    <text evidence="2">The sequence shown here is derived from an EMBL/GenBank/DDBJ whole genome shotgun (WGS) entry which is preliminary data.</text>
</comment>
<reference evidence="2 3" key="1">
    <citation type="submission" date="2022-06" db="EMBL/GenBank/DDBJ databases">
        <title>Rhizosaccharibacter gen. nov. sp. nov. KSS12, endophytic bacteria isolated from sugarcane.</title>
        <authorList>
            <person name="Pitiwittayakul N."/>
        </authorList>
    </citation>
    <scope>NUCLEOTIDE SEQUENCE [LARGE SCALE GENOMIC DNA]</scope>
    <source>
        <strain evidence="2 3">KSS12</strain>
    </source>
</reference>
<dbReference type="RefSeq" id="WP_422919764.1">
    <property type="nucleotide sequence ID" value="NZ_JAMZEJ010000005.1"/>
</dbReference>
<feature type="compositionally biased region" description="Low complexity" evidence="1">
    <location>
        <begin position="11"/>
        <end position="20"/>
    </location>
</feature>
<feature type="compositionally biased region" description="Pro residues" evidence="1">
    <location>
        <begin position="1"/>
        <end position="10"/>
    </location>
</feature>
<evidence type="ECO:0000313" key="3">
    <source>
        <dbReference type="Proteomes" id="UP001524547"/>
    </source>
</evidence>
<dbReference type="SUPFAM" id="SSF88713">
    <property type="entry name" value="Glycoside hydrolase/deacetylase"/>
    <property type="match status" value="1"/>
</dbReference>
<accession>A0ABT1VXE4</accession>
<organism evidence="2 3">
    <name type="scientific">Rhizosaccharibacter radicis</name>
    <dbReference type="NCBI Taxonomy" id="2782605"/>
    <lineage>
        <taxon>Bacteria</taxon>
        <taxon>Pseudomonadati</taxon>
        <taxon>Pseudomonadota</taxon>
        <taxon>Alphaproteobacteria</taxon>
        <taxon>Acetobacterales</taxon>
        <taxon>Acetobacteraceae</taxon>
        <taxon>Rhizosaccharibacter</taxon>
    </lineage>
</organism>
<dbReference type="InterPro" id="IPR011330">
    <property type="entry name" value="Glyco_hydro/deAcase_b/a-brl"/>
</dbReference>
<dbReference type="Proteomes" id="UP001524547">
    <property type="component" value="Unassembled WGS sequence"/>
</dbReference>
<protein>
    <submittedName>
        <fullName evidence="2">Divergent polysaccharide deacetylase family protein</fullName>
    </submittedName>
</protein>
<dbReference type="EMBL" id="JAMZEJ010000005">
    <property type="protein sequence ID" value="MCQ8241016.1"/>
    <property type="molecule type" value="Genomic_DNA"/>
</dbReference>
<proteinExistence type="predicted"/>
<evidence type="ECO:0000256" key="1">
    <source>
        <dbReference type="SAM" id="MobiDB-lite"/>
    </source>
</evidence>
<dbReference type="PANTHER" id="PTHR30105:SF2">
    <property type="entry name" value="DIVERGENT POLYSACCHARIDE DEACETYLASE SUPERFAMILY"/>
    <property type="match status" value="1"/>
</dbReference>
<dbReference type="Gene3D" id="3.20.20.370">
    <property type="entry name" value="Glycoside hydrolase/deacetylase"/>
    <property type="match status" value="1"/>
</dbReference>
<sequence length="317" mass="32852">MPGPIAPPDPALLEPAPSLPGRMLPRIGADGRQPRLIYAATPPAVPPGDHRIAILVEGIGLSAALTREAIETLPPAISLAVSPHAAELKRAGAATPLLDEARKLGHELLLSLPMQPASRNDDEGPHALDSNAPEVVNRADLFWVLSRLQGYAGVTGAFGGMAGERFSSSSMFTAVAEELRDRGLFYVPPRPDAPPADGEPVRPLPGGLFRAPVSVVLDEQPDAADITARLSRLEQIAASGDGAIGLAGPLRPVVVERLRSWSAHLAERGFVLVPVSSFQAAGPATPSRPAVAPDVVPDIAPATRDAPSTPSPAGAHP</sequence>
<name>A0ABT1VXE4_9PROT</name>
<dbReference type="InterPro" id="IPR006837">
    <property type="entry name" value="Divergent_DAC"/>
</dbReference>
<dbReference type="Pfam" id="PF04748">
    <property type="entry name" value="Polysacc_deac_2"/>
    <property type="match status" value="1"/>
</dbReference>
<feature type="region of interest" description="Disordered" evidence="1">
    <location>
        <begin position="280"/>
        <end position="317"/>
    </location>
</feature>
<dbReference type="PANTHER" id="PTHR30105">
    <property type="entry name" value="UNCHARACTERIZED YIBQ-RELATED"/>
    <property type="match status" value="1"/>
</dbReference>
<dbReference type="CDD" id="cd10936">
    <property type="entry name" value="CE4_DAC2"/>
    <property type="match status" value="1"/>
</dbReference>
<evidence type="ECO:0000313" key="2">
    <source>
        <dbReference type="EMBL" id="MCQ8241016.1"/>
    </source>
</evidence>
<gene>
    <name evidence="2" type="ORF">NFI88_09220</name>
</gene>
<keyword evidence="3" id="KW-1185">Reference proteome</keyword>
<feature type="region of interest" description="Disordered" evidence="1">
    <location>
        <begin position="1"/>
        <end position="25"/>
    </location>
</feature>